<evidence type="ECO:0000259" key="6">
    <source>
        <dbReference type="Pfam" id="PF12698"/>
    </source>
</evidence>
<keyword evidence="2 5" id="KW-0812">Transmembrane</keyword>
<dbReference type="EMBL" id="FZQA01000001">
    <property type="protein sequence ID" value="SNT67680.1"/>
    <property type="molecule type" value="Genomic_DNA"/>
</dbReference>
<feature type="transmembrane region" description="Helical" evidence="5">
    <location>
        <begin position="276"/>
        <end position="296"/>
    </location>
</feature>
<dbReference type="AlphaFoldDB" id="A0A239PJE0"/>
<evidence type="ECO:0000256" key="5">
    <source>
        <dbReference type="SAM" id="Phobius"/>
    </source>
</evidence>
<feature type="transmembrane region" description="Helical" evidence="5">
    <location>
        <begin position="370"/>
        <end position="392"/>
    </location>
</feature>
<dbReference type="Proteomes" id="UP000198346">
    <property type="component" value="Unassembled WGS sequence"/>
</dbReference>
<dbReference type="PANTHER" id="PTHR43471:SF3">
    <property type="entry name" value="ABC TRANSPORTER PERMEASE PROTEIN NATB"/>
    <property type="match status" value="1"/>
</dbReference>
<evidence type="ECO:0000256" key="3">
    <source>
        <dbReference type="ARBA" id="ARBA00022989"/>
    </source>
</evidence>
<feature type="transmembrane region" description="Helical" evidence="5">
    <location>
        <begin position="458"/>
        <end position="477"/>
    </location>
</feature>
<feature type="transmembrane region" description="Helical" evidence="5">
    <location>
        <begin position="21"/>
        <end position="42"/>
    </location>
</feature>
<feature type="transmembrane region" description="Helical" evidence="5">
    <location>
        <begin position="325"/>
        <end position="350"/>
    </location>
</feature>
<dbReference type="InterPro" id="IPR013525">
    <property type="entry name" value="ABC2_TM"/>
</dbReference>
<dbReference type="PANTHER" id="PTHR43471">
    <property type="entry name" value="ABC TRANSPORTER PERMEASE"/>
    <property type="match status" value="1"/>
</dbReference>
<feature type="domain" description="ABC-2 type transporter transmembrane" evidence="6">
    <location>
        <begin position="184"/>
        <end position="472"/>
    </location>
</feature>
<protein>
    <submittedName>
        <fullName evidence="7">ABC-2 type transport system permease protein</fullName>
    </submittedName>
</protein>
<comment type="subcellular location">
    <subcellularLocation>
        <location evidence="1">Membrane</location>
        <topology evidence="1">Multi-pass membrane protein</topology>
    </subcellularLocation>
</comment>
<feature type="transmembrane region" description="Helical" evidence="5">
    <location>
        <begin position="404"/>
        <end position="423"/>
    </location>
</feature>
<name>A0A239PJE0_9PROT</name>
<keyword evidence="4 5" id="KW-0472">Membrane</keyword>
<dbReference type="RefSeq" id="WP_089410703.1">
    <property type="nucleotide sequence ID" value="NZ_FZQA01000001.1"/>
</dbReference>
<evidence type="ECO:0000313" key="7">
    <source>
        <dbReference type="EMBL" id="SNT67680.1"/>
    </source>
</evidence>
<dbReference type="Pfam" id="PF12698">
    <property type="entry name" value="ABC2_membrane_3"/>
    <property type="match status" value="1"/>
</dbReference>
<dbReference type="OrthoDB" id="7539112at2"/>
<dbReference type="GO" id="GO:0016020">
    <property type="term" value="C:membrane"/>
    <property type="evidence" value="ECO:0007669"/>
    <property type="project" value="UniProtKB-SubCell"/>
</dbReference>
<keyword evidence="3 5" id="KW-1133">Transmembrane helix</keyword>
<organism evidence="7 8">
    <name type="scientific">Amphiplicatus metriothermophilus</name>
    <dbReference type="NCBI Taxonomy" id="1519374"/>
    <lineage>
        <taxon>Bacteria</taxon>
        <taxon>Pseudomonadati</taxon>
        <taxon>Pseudomonadota</taxon>
        <taxon>Alphaproteobacteria</taxon>
        <taxon>Parvularculales</taxon>
        <taxon>Parvularculaceae</taxon>
        <taxon>Amphiplicatus</taxon>
    </lineage>
</organism>
<reference evidence="7 8" key="1">
    <citation type="submission" date="2017-07" db="EMBL/GenBank/DDBJ databases">
        <authorList>
            <person name="Sun Z.S."/>
            <person name="Albrecht U."/>
            <person name="Echele G."/>
            <person name="Lee C.C."/>
        </authorList>
    </citation>
    <scope>NUCLEOTIDE SEQUENCE [LARGE SCALE GENOMIC DNA]</scope>
    <source>
        <strain evidence="7 8">CGMCC 1.12710</strain>
    </source>
</reference>
<evidence type="ECO:0000256" key="2">
    <source>
        <dbReference type="ARBA" id="ARBA00022692"/>
    </source>
</evidence>
<gene>
    <name evidence="7" type="ORF">SAMN06297382_0172</name>
</gene>
<proteinExistence type="predicted"/>
<dbReference type="GO" id="GO:0140359">
    <property type="term" value="F:ABC-type transporter activity"/>
    <property type="evidence" value="ECO:0007669"/>
    <property type="project" value="InterPro"/>
</dbReference>
<evidence type="ECO:0000256" key="1">
    <source>
        <dbReference type="ARBA" id="ARBA00004141"/>
    </source>
</evidence>
<keyword evidence="8" id="KW-1185">Reference proteome</keyword>
<evidence type="ECO:0000313" key="8">
    <source>
        <dbReference type="Proteomes" id="UP000198346"/>
    </source>
</evidence>
<sequence>MKSALLIAWREYRQYIFSRGFLLFLVLFPLGVLFVGATVGYLERAKPARSFVVFDETGRYVDAIDAELERRRKRAILSAWDAYVRLAAEPEALEAALIPEPFAPGPANHARVEAFFAAGLDAAAAALAPYLRENAPAFIEPRRQFERLPLPEEARAAKNLADAAERLRPYLLDEKRPPGAKEPLFAAVLIPAGFSRAPDAPSAEYWSRNLTDPALESVIADALDYALQREAAGDYGLSAAALEEIAGIDAPLESFRPDKADGEAALTLRDRIETSLPAMMTYMLLVVVFGVGNLLLTNTIEERSNKIVEVLLSSVTAGELMMGKLVGIAAVGLTMPAIFVVGGLVMAFVAPGGNEFAAEAAGALFGSHLIWVYLFYFFCAYAIFAMIFLAIGAMSNSLQDAQSFMGPVMLVVFLPLPFMFMVYQNPNGLIASILTWIPIYTPYAAMMRAAAGPPLWEIVGATALMLAFAIALARVMGRIFRNAILQSAPPKARDVWRLAKKEAR</sequence>
<accession>A0A239PJE0</accession>
<evidence type="ECO:0000256" key="4">
    <source>
        <dbReference type="ARBA" id="ARBA00023136"/>
    </source>
</evidence>